<reference evidence="8 9" key="1">
    <citation type="submission" date="2021-07" db="EMBL/GenBank/DDBJ databases">
        <title>The Aristolochia fimbriata genome: insights into angiosperm evolution, floral development and chemical biosynthesis.</title>
        <authorList>
            <person name="Jiao Y."/>
        </authorList>
    </citation>
    <scope>NUCLEOTIDE SEQUENCE [LARGE SCALE GENOMIC DNA]</scope>
    <source>
        <strain evidence="8">IBCAS-2021</strain>
        <tissue evidence="8">Leaf</tissue>
    </source>
</reference>
<dbReference type="GO" id="GO:0008610">
    <property type="term" value="P:lipid biosynthetic process"/>
    <property type="evidence" value="ECO:0007669"/>
    <property type="project" value="InterPro"/>
</dbReference>
<dbReference type="InterPro" id="IPR050307">
    <property type="entry name" value="Sterol_Desaturase_Related"/>
</dbReference>
<keyword evidence="4" id="KW-1133">Transmembrane helix</keyword>
<feature type="domain" description="Very-long-chain aldehyde decarbonylase CER1-like C-terminal" evidence="7">
    <location>
        <begin position="451"/>
        <end position="614"/>
    </location>
</feature>
<comment type="caution">
    <text evidence="8">The sequence shown here is derived from an EMBL/GenBank/DDBJ whole genome shotgun (WGS) entry which is preliminary data.</text>
</comment>
<evidence type="ECO:0000256" key="4">
    <source>
        <dbReference type="ARBA" id="ARBA00022989"/>
    </source>
</evidence>
<dbReference type="InterPro" id="IPR021940">
    <property type="entry name" value="CER1-like_C"/>
</dbReference>
<keyword evidence="9" id="KW-1185">Reference proteome</keyword>
<feature type="domain" description="Fatty acid hydroxylase" evidence="6">
    <location>
        <begin position="138"/>
        <end position="272"/>
    </location>
</feature>
<evidence type="ECO:0000313" key="9">
    <source>
        <dbReference type="Proteomes" id="UP000825729"/>
    </source>
</evidence>
<dbReference type="GO" id="GO:0005506">
    <property type="term" value="F:iron ion binding"/>
    <property type="evidence" value="ECO:0007669"/>
    <property type="project" value="InterPro"/>
</dbReference>
<organism evidence="8 9">
    <name type="scientific">Aristolochia fimbriata</name>
    <name type="common">White veined hardy Dutchman's pipe vine</name>
    <dbReference type="NCBI Taxonomy" id="158543"/>
    <lineage>
        <taxon>Eukaryota</taxon>
        <taxon>Viridiplantae</taxon>
        <taxon>Streptophyta</taxon>
        <taxon>Embryophyta</taxon>
        <taxon>Tracheophyta</taxon>
        <taxon>Spermatophyta</taxon>
        <taxon>Magnoliopsida</taxon>
        <taxon>Magnoliidae</taxon>
        <taxon>Piperales</taxon>
        <taxon>Aristolochiaceae</taxon>
        <taxon>Aristolochia</taxon>
    </lineage>
</organism>
<comment type="subcellular location">
    <subcellularLocation>
        <location evidence="1">Membrane</location>
        <topology evidence="1">Multi-pass membrane protein</topology>
    </subcellularLocation>
</comment>
<sequence>MASKPGFLTQWPWQKLGAYKYVVLTPWVAHSIYSYVTKPEGEKDLSNLLILPFLIWRWLHNQIWISLSRFQTARSKHRIIQKGIDYEQVDREGNWDDQILLNGSFLYLSSMFLPGANHLPFWNTKGVVMTILIHTGPVEFLYYWAHRALHHHYLYARYHSHHHSSIVTEPITSVIHPFGEHLLYFTLFTIPLISMTSTRTSSIFIIAAYETYIDFMNNLGHCNFELVPKWLFQLFPPLKYIMYTPSFHSLHHTQFRTNYALFMPFYDYLYGTADKSSESLYEASHEGRKETPDVVHLTHPTTLDSIYHLRLGFASLASKPYASKWYFSLIWPFTWLCTFLTTAFASTFTVERNRLDTLKMQTWAIPRFSFQYELPWQRAKINEFIEKAITEAEQVGTKVISLGLLNQSEELNENGELYLQKNPKLKVRIVDGNTLAAALVINSIPEGTKQVLMRGRVSKVSYAVAVALSQKGVQVNVVQREEYEKLKLQMPAKFATHLVLSTSYDLQTWLVGDGLRDEEQRRAPKGTRFVPFSQFPPKRVRRDCVYHSTPALRVPKSVEDMHACENWLPRRVMSAWRVAGIVHALEGWETHECGNKLMDVDKVWNATLRHGFLPLTQV</sequence>
<keyword evidence="3" id="KW-0812">Transmembrane</keyword>
<evidence type="ECO:0000313" key="8">
    <source>
        <dbReference type="EMBL" id="KAG9445775.1"/>
    </source>
</evidence>
<evidence type="ECO:0000256" key="5">
    <source>
        <dbReference type="ARBA" id="ARBA00023136"/>
    </source>
</evidence>
<dbReference type="Pfam" id="PF04116">
    <property type="entry name" value="FA_hydroxylase"/>
    <property type="match status" value="1"/>
</dbReference>
<dbReference type="GO" id="GO:0016020">
    <property type="term" value="C:membrane"/>
    <property type="evidence" value="ECO:0007669"/>
    <property type="project" value="UniProtKB-SubCell"/>
</dbReference>
<evidence type="ECO:0000256" key="1">
    <source>
        <dbReference type="ARBA" id="ARBA00004141"/>
    </source>
</evidence>
<gene>
    <name evidence="8" type="ORF">H6P81_011903</name>
</gene>
<keyword evidence="5" id="KW-0472">Membrane</keyword>
<dbReference type="Proteomes" id="UP000825729">
    <property type="component" value="Unassembled WGS sequence"/>
</dbReference>
<dbReference type="InterPro" id="IPR006694">
    <property type="entry name" value="Fatty_acid_hydroxylase"/>
</dbReference>
<proteinExistence type="inferred from homology"/>
<evidence type="ECO:0000259" key="7">
    <source>
        <dbReference type="Pfam" id="PF12076"/>
    </source>
</evidence>
<dbReference type="GO" id="GO:0016491">
    <property type="term" value="F:oxidoreductase activity"/>
    <property type="evidence" value="ECO:0007669"/>
    <property type="project" value="InterPro"/>
</dbReference>
<comment type="similarity">
    <text evidence="2">Belongs to the sterol desaturase family.</text>
</comment>
<evidence type="ECO:0000256" key="3">
    <source>
        <dbReference type="ARBA" id="ARBA00022692"/>
    </source>
</evidence>
<name>A0AAV7EAA1_ARIFI</name>
<evidence type="ECO:0000256" key="2">
    <source>
        <dbReference type="ARBA" id="ARBA00009324"/>
    </source>
</evidence>
<dbReference type="AlphaFoldDB" id="A0AAV7EAA1"/>
<evidence type="ECO:0000259" key="6">
    <source>
        <dbReference type="Pfam" id="PF04116"/>
    </source>
</evidence>
<dbReference type="PANTHER" id="PTHR11863">
    <property type="entry name" value="STEROL DESATURASE"/>
    <property type="match status" value="1"/>
</dbReference>
<dbReference type="Pfam" id="PF12076">
    <property type="entry name" value="CER1-like_C"/>
    <property type="match status" value="1"/>
</dbReference>
<dbReference type="EMBL" id="JAINDJ010000005">
    <property type="protein sequence ID" value="KAG9445775.1"/>
    <property type="molecule type" value="Genomic_DNA"/>
</dbReference>
<accession>A0AAV7EAA1</accession>
<protein>
    <submittedName>
        <fullName evidence="8">Uncharacterized protein</fullName>
    </submittedName>
</protein>